<dbReference type="KEGG" id="mpq:ABA45_05240"/>
<gene>
    <name evidence="2" type="ORF">ABA45_05240</name>
</gene>
<proteinExistence type="predicted"/>
<feature type="signal peptide" evidence="1">
    <location>
        <begin position="1"/>
        <end position="19"/>
    </location>
</feature>
<feature type="chain" id="PRO_5005205932" evidence="1">
    <location>
        <begin position="20"/>
        <end position="283"/>
    </location>
</feature>
<keyword evidence="1" id="KW-0732">Signal</keyword>
<accession>A0A0H4HYW0</accession>
<keyword evidence="3" id="KW-1185">Reference proteome</keyword>
<dbReference type="Proteomes" id="UP000036406">
    <property type="component" value="Chromosome"/>
</dbReference>
<evidence type="ECO:0000256" key="1">
    <source>
        <dbReference type="SAM" id="SignalP"/>
    </source>
</evidence>
<dbReference type="RefSeq" id="WP_048384599.1">
    <property type="nucleotide sequence ID" value="NZ_CP011494.1"/>
</dbReference>
<evidence type="ECO:0000313" key="2">
    <source>
        <dbReference type="EMBL" id="AKO51896.1"/>
    </source>
</evidence>
<dbReference type="STRING" id="330734.ABA45_05240"/>
<protein>
    <submittedName>
        <fullName evidence="2">Uncharacterized protein</fullName>
    </submittedName>
</protein>
<sequence>MLKVMSIFFLIIACQTATAQQVDKNTKDYSIYASVYQWYGELDSNENWRKDHPQVVLDLKEYPQNNWEKGAHRILDIAPLADITASDTPPASHRVRVTLEFYPATAGADHVIGQYVQQLVTFDRNLQQVLKVETELNEKDDFESRYIASASTNLIRAFLYSWTQGLDEPSSASLSHWLASDAQVTLAEDQIIGLSNYKAQIKALGLTQIRRVIKNLRISPLDKQRYQVDFEYQWSALNAQGENEVANIGVSIGLSVIDGKVLIQVYTEQYLAPKTDLGAEVRC</sequence>
<dbReference type="PATRIC" id="fig|330734.3.peg.1109"/>
<evidence type="ECO:0000313" key="3">
    <source>
        <dbReference type="Proteomes" id="UP000036406"/>
    </source>
</evidence>
<name>A0A0H4HYW0_9GAMM</name>
<organism evidence="2 3">
    <name type="scientific">Marinobacter psychrophilus</name>
    <dbReference type="NCBI Taxonomy" id="330734"/>
    <lineage>
        <taxon>Bacteria</taxon>
        <taxon>Pseudomonadati</taxon>
        <taxon>Pseudomonadota</taxon>
        <taxon>Gammaproteobacteria</taxon>
        <taxon>Pseudomonadales</taxon>
        <taxon>Marinobacteraceae</taxon>
        <taxon>Marinobacter</taxon>
    </lineage>
</organism>
<dbReference type="AlphaFoldDB" id="A0A0H4HYW0"/>
<reference evidence="2 3" key="1">
    <citation type="submission" date="2015-05" db="EMBL/GenBank/DDBJ databases">
        <title>Complete genome of Marinobacter psychrophilus strain 20041T isolated from sea-ice of the Canadian Basin.</title>
        <authorList>
            <person name="Song L."/>
            <person name="Ren L."/>
            <person name="Yu Y."/>
            <person name="Wang X."/>
        </authorList>
    </citation>
    <scope>NUCLEOTIDE SEQUENCE [LARGE SCALE GENOMIC DNA]</scope>
    <source>
        <strain evidence="2 3">20041</strain>
    </source>
</reference>
<dbReference type="EMBL" id="CP011494">
    <property type="protein sequence ID" value="AKO51896.1"/>
    <property type="molecule type" value="Genomic_DNA"/>
</dbReference>